<dbReference type="OrthoDB" id="5386682at2759"/>
<dbReference type="RefSeq" id="XP_003046314.1">
    <property type="nucleotide sequence ID" value="XM_003046268.1"/>
</dbReference>
<evidence type="ECO:0000259" key="2">
    <source>
        <dbReference type="Pfam" id="PF06985"/>
    </source>
</evidence>
<dbReference type="InParanoid" id="C7Z5Y3"/>
<dbReference type="GeneID" id="9678154"/>
<dbReference type="PANTHER" id="PTHR24148:SF73">
    <property type="entry name" value="HET DOMAIN PROTEIN (AFU_ORTHOLOGUE AFUA_8G01020)"/>
    <property type="match status" value="1"/>
</dbReference>
<feature type="domain" description="Heterokaryon incompatibility" evidence="2">
    <location>
        <begin position="45"/>
        <end position="183"/>
    </location>
</feature>
<accession>C7Z5Y3</accession>
<evidence type="ECO:0000256" key="1">
    <source>
        <dbReference type="SAM" id="MobiDB-lite"/>
    </source>
</evidence>
<dbReference type="AlphaFoldDB" id="C7Z5Y3"/>
<name>C7Z5Y3_FUSV7</name>
<dbReference type="VEuPathDB" id="FungiDB:NECHADRAFT_75911"/>
<dbReference type="PANTHER" id="PTHR24148">
    <property type="entry name" value="ANKYRIN REPEAT DOMAIN-CONTAINING PROTEIN 39 HOMOLOG-RELATED"/>
    <property type="match status" value="1"/>
</dbReference>
<gene>
    <name evidence="3" type="ORF">NECHADRAFT_75911</name>
</gene>
<evidence type="ECO:0000313" key="3">
    <source>
        <dbReference type="EMBL" id="EEU40601.1"/>
    </source>
</evidence>
<feature type="region of interest" description="Disordered" evidence="1">
    <location>
        <begin position="577"/>
        <end position="636"/>
    </location>
</feature>
<dbReference type="KEGG" id="nhe:NECHADRAFT_75911"/>
<dbReference type="EMBL" id="GG698910">
    <property type="protein sequence ID" value="EEU40601.1"/>
    <property type="molecule type" value="Genomic_DNA"/>
</dbReference>
<keyword evidence="4" id="KW-1185">Reference proteome</keyword>
<dbReference type="Pfam" id="PF06985">
    <property type="entry name" value="HET"/>
    <property type="match status" value="1"/>
</dbReference>
<dbReference type="InterPro" id="IPR010730">
    <property type="entry name" value="HET"/>
</dbReference>
<dbReference type="HOGENOM" id="CLU_428990_0_0_1"/>
<sequence length="636" mass="71527">MSIYTTHPLLPGKTHIRLLRIVPGSSNDEIHCTVNTFDINTAPNYHALSYEWGPKSPLALIHVMGQPTTIRSNLFNFLSRLKVHASHGYLWCDSICIDQANDYERSHQVQLMNQIYRKAQSVLVWLGEARDNSDMTLRTIRILSTCNDNASRAAYSADRATVWQGIVNLSKRRYWTRIWIVQEITVARDVEIFCGSEVVPWSTFAAACKSPPHHVTAWTSDLWAPLAEDKGVGQNGEQTKRHCATSELFHSTMYGLIRSQRRWPTHRESFATLYQRYKDSGCEDGRDRIFALLGIATEVTFERGYNAEYHRTKEETFFSLVAWGGKGAVKLNSRIEFARLTAEAMELTWPHHQLESSLEVESQRSPSFFKWVHQPLAISLRCSRRGKWPFHRQLETTGATIFTADSGAEVHLPRGANEHDAYLDLYEFGFETSNVCLACQVTRQNSWTVVGRVYYAKPVSEVRQRVPSVFQGLTIAADGTGGFGVQLENVAQFMELFLDKCDVRPTRGVGLSSLFTRARGAGTLRRVKESKNRNLEEVLEKLKIASSLNLDTWKGGGGSVNGVDDDSVDADLDKLLDPSEELASSRVPSTSVEKPRKRDWASPNSPSSGMLLVSGRSFTGQGLEAPRRYGGPDRRS</sequence>
<dbReference type="InterPro" id="IPR052895">
    <property type="entry name" value="HetReg/Transcr_Mod"/>
</dbReference>
<proteinExistence type="predicted"/>
<reference evidence="3 4" key="1">
    <citation type="journal article" date="2009" name="PLoS Genet.">
        <title>The genome of Nectria haematococca: contribution of supernumerary chromosomes to gene expansion.</title>
        <authorList>
            <person name="Coleman J.J."/>
            <person name="Rounsley S.D."/>
            <person name="Rodriguez-Carres M."/>
            <person name="Kuo A."/>
            <person name="Wasmann C.C."/>
            <person name="Grimwood J."/>
            <person name="Schmutz J."/>
            <person name="Taga M."/>
            <person name="White G.J."/>
            <person name="Zhou S."/>
            <person name="Schwartz D.C."/>
            <person name="Freitag M."/>
            <person name="Ma L.J."/>
            <person name="Danchin E.G."/>
            <person name="Henrissat B."/>
            <person name="Coutinho P.M."/>
            <person name="Nelson D.R."/>
            <person name="Straney D."/>
            <person name="Napoli C.A."/>
            <person name="Barker B.M."/>
            <person name="Gribskov M."/>
            <person name="Rep M."/>
            <person name="Kroken S."/>
            <person name="Molnar I."/>
            <person name="Rensing C."/>
            <person name="Kennell J.C."/>
            <person name="Zamora J."/>
            <person name="Farman M.L."/>
            <person name="Selker E.U."/>
            <person name="Salamov A."/>
            <person name="Shapiro H."/>
            <person name="Pangilinan J."/>
            <person name="Lindquist E."/>
            <person name="Lamers C."/>
            <person name="Grigoriev I.V."/>
            <person name="Geiser D.M."/>
            <person name="Covert S.F."/>
            <person name="Temporini E."/>
            <person name="Vanetten H.D."/>
        </authorList>
    </citation>
    <scope>NUCLEOTIDE SEQUENCE [LARGE SCALE GENOMIC DNA]</scope>
    <source>
        <strain evidence="4">ATCC MYA-4622 / CBS 123669 / FGSC 9596 / NRRL 45880 / 77-13-4</strain>
    </source>
</reference>
<feature type="compositionally biased region" description="Basic and acidic residues" evidence="1">
    <location>
        <begin position="625"/>
        <end position="636"/>
    </location>
</feature>
<evidence type="ECO:0000313" key="4">
    <source>
        <dbReference type="Proteomes" id="UP000005206"/>
    </source>
</evidence>
<organism evidence="3 4">
    <name type="scientific">Fusarium vanettenii (strain ATCC MYA-4622 / CBS 123669 / FGSC 9596 / NRRL 45880 / 77-13-4)</name>
    <name type="common">Fusarium solani subsp. pisi</name>
    <dbReference type="NCBI Taxonomy" id="660122"/>
    <lineage>
        <taxon>Eukaryota</taxon>
        <taxon>Fungi</taxon>
        <taxon>Dikarya</taxon>
        <taxon>Ascomycota</taxon>
        <taxon>Pezizomycotina</taxon>
        <taxon>Sordariomycetes</taxon>
        <taxon>Hypocreomycetidae</taxon>
        <taxon>Hypocreales</taxon>
        <taxon>Nectriaceae</taxon>
        <taxon>Fusarium</taxon>
        <taxon>Fusarium solani species complex</taxon>
        <taxon>Fusarium vanettenii</taxon>
    </lineage>
</organism>
<dbReference type="Proteomes" id="UP000005206">
    <property type="component" value="Chromosome 2"/>
</dbReference>
<dbReference type="eggNOG" id="ENOG502QWG7">
    <property type="taxonomic scope" value="Eukaryota"/>
</dbReference>
<protein>
    <recommendedName>
        <fullName evidence="2">Heterokaryon incompatibility domain-containing protein</fullName>
    </recommendedName>
</protein>